<dbReference type="Pfam" id="PF01979">
    <property type="entry name" value="Amidohydro_1"/>
    <property type="match status" value="1"/>
</dbReference>
<proteinExistence type="predicted"/>
<evidence type="ECO:0000313" key="4">
    <source>
        <dbReference type="Proteomes" id="UP001501295"/>
    </source>
</evidence>
<dbReference type="Proteomes" id="UP001501295">
    <property type="component" value="Unassembled WGS sequence"/>
</dbReference>
<organism evidence="3 4">
    <name type="scientific">Frondihabitans cladoniiphilus</name>
    <dbReference type="NCBI Taxonomy" id="715785"/>
    <lineage>
        <taxon>Bacteria</taxon>
        <taxon>Bacillati</taxon>
        <taxon>Actinomycetota</taxon>
        <taxon>Actinomycetes</taxon>
        <taxon>Micrococcales</taxon>
        <taxon>Microbacteriaceae</taxon>
        <taxon>Frondihabitans</taxon>
    </lineage>
</organism>
<feature type="domain" description="Amidohydrolase-related" evidence="2">
    <location>
        <begin position="47"/>
        <end position="400"/>
    </location>
</feature>
<feature type="region of interest" description="Disordered" evidence="1">
    <location>
        <begin position="1"/>
        <end position="28"/>
    </location>
</feature>
<dbReference type="InterPro" id="IPR006680">
    <property type="entry name" value="Amidohydro-rel"/>
</dbReference>
<evidence type="ECO:0000256" key="1">
    <source>
        <dbReference type="SAM" id="MobiDB-lite"/>
    </source>
</evidence>
<dbReference type="EMBL" id="BAABLM010000012">
    <property type="protein sequence ID" value="GAA4685967.1"/>
    <property type="molecule type" value="Genomic_DNA"/>
</dbReference>
<dbReference type="Gene3D" id="1.20.58.520">
    <property type="entry name" value="Amidohydrolase"/>
    <property type="match status" value="1"/>
</dbReference>
<dbReference type="InterPro" id="IPR032466">
    <property type="entry name" value="Metal_Hydrolase"/>
</dbReference>
<evidence type="ECO:0000259" key="2">
    <source>
        <dbReference type="Pfam" id="PF01979"/>
    </source>
</evidence>
<dbReference type="PANTHER" id="PTHR43135:SF3">
    <property type="entry name" value="ALPHA-D-RIBOSE 1-METHYLPHOSPHONATE 5-TRIPHOSPHATE DIPHOSPHATASE"/>
    <property type="match status" value="1"/>
</dbReference>
<gene>
    <name evidence="3" type="ORF">GCM10025780_35620</name>
</gene>
<dbReference type="Gene3D" id="3.40.50.10910">
    <property type="entry name" value="Amidohydrolase"/>
    <property type="match status" value="1"/>
</dbReference>
<name>A0ABP8WE85_9MICO</name>
<evidence type="ECO:0000313" key="3">
    <source>
        <dbReference type="EMBL" id="GAA4685967.1"/>
    </source>
</evidence>
<sequence>MHHHAGLGGGDLGPAHITIGPDGSVDSVRPWAPPVPAEAGGPELTAIPLLADSHLHLGISDGVHDDPDFHTIDHIDGQLEQLARFGIGLAHSLGTDQPWLTETLVERRAADPLGRAVGHSAGVGFGAVDGWPPELTRPRLRYRPTEPEQARGYVRDLAAQGCTTVKIWTDSFGGTVPKTLTAIARAIIAEAHDHGITTFAHVKDHADAESLVELEVDVLAHSIRDRPISDRLLDSMAVHGTTLVPTLSREEAEFAFSTLHNPYLEDDSFRRAAGPRGVERLRHERLSVDPAHPARSLEIALENVRRTHTHGIDVGLGTDSGFRFKLLGFAQHRELELLTRAGLSTSAALGAGLAVNRRLLGAEQTGIDSTGPASFFIVEGDPWKDIRATQSIEEVWISGRRIVAHSPESSHR</sequence>
<dbReference type="InterPro" id="IPR011059">
    <property type="entry name" value="Metal-dep_hydrolase_composite"/>
</dbReference>
<dbReference type="Gene3D" id="2.30.40.10">
    <property type="entry name" value="Urease, subunit C, domain 1"/>
    <property type="match status" value="1"/>
</dbReference>
<keyword evidence="4" id="KW-1185">Reference proteome</keyword>
<comment type="caution">
    <text evidence="3">The sequence shown here is derived from an EMBL/GenBank/DDBJ whole genome shotgun (WGS) entry which is preliminary data.</text>
</comment>
<accession>A0ABP8WE85</accession>
<feature type="compositionally biased region" description="Gly residues" evidence="1">
    <location>
        <begin position="1"/>
        <end position="12"/>
    </location>
</feature>
<dbReference type="InterPro" id="IPR051781">
    <property type="entry name" value="Metallo-dep_Hydrolase"/>
</dbReference>
<reference evidence="4" key="1">
    <citation type="journal article" date="2019" name="Int. J. Syst. Evol. Microbiol.">
        <title>The Global Catalogue of Microorganisms (GCM) 10K type strain sequencing project: providing services to taxonomists for standard genome sequencing and annotation.</title>
        <authorList>
            <consortium name="The Broad Institute Genomics Platform"/>
            <consortium name="The Broad Institute Genome Sequencing Center for Infectious Disease"/>
            <person name="Wu L."/>
            <person name="Ma J."/>
        </authorList>
    </citation>
    <scope>NUCLEOTIDE SEQUENCE [LARGE SCALE GENOMIC DNA]</scope>
    <source>
        <strain evidence="4">JCM 18956</strain>
    </source>
</reference>
<dbReference type="SUPFAM" id="SSF51556">
    <property type="entry name" value="Metallo-dependent hydrolases"/>
    <property type="match status" value="1"/>
</dbReference>
<protein>
    <submittedName>
        <fullName evidence="3">Amidohydrolase family protein</fullName>
    </submittedName>
</protein>
<dbReference type="PANTHER" id="PTHR43135">
    <property type="entry name" value="ALPHA-D-RIBOSE 1-METHYLPHOSPHONATE 5-TRIPHOSPHATE DIPHOSPHATASE"/>
    <property type="match status" value="1"/>
</dbReference>
<dbReference type="Gene3D" id="3.30.110.90">
    <property type="entry name" value="Amidohydrolase"/>
    <property type="match status" value="1"/>
</dbReference>